<evidence type="ECO:0000313" key="3">
    <source>
        <dbReference type="Proteomes" id="UP000549882"/>
    </source>
</evidence>
<evidence type="ECO:0000256" key="1">
    <source>
        <dbReference type="SAM" id="SignalP"/>
    </source>
</evidence>
<protein>
    <submittedName>
        <fullName evidence="2">Uncharacterized protein</fullName>
    </submittedName>
</protein>
<organism evidence="2 3">
    <name type="scientific">Rhizobium paranaense</name>
    <dbReference type="NCBI Taxonomy" id="1650438"/>
    <lineage>
        <taxon>Bacteria</taxon>
        <taxon>Pseudomonadati</taxon>
        <taxon>Pseudomonadota</taxon>
        <taxon>Alphaproteobacteria</taxon>
        <taxon>Hyphomicrobiales</taxon>
        <taxon>Rhizobiaceae</taxon>
        <taxon>Rhizobium/Agrobacterium group</taxon>
        <taxon>Rhizobium</taxon>
    </lineage>
</organism>
<dbReference type="Proteomes" id="UP000549882">
    <property type="component" value="Unassembled WGS sequence"/>
</dbReference>
<comment type="caution">
    <text evidence="2">The sequence shown here is derived from an EMBL/GenBank/DDBJ whole genome shotgun (WGS) entry which is preliminary data.</text>
</comment>
<feature type="signal peptide" evidence="1">
    <location>
        <begin position="1"/>
        <end position="23"/>
    </location>
</feature>
<dbReference type="RefSeq" id="WP_107108800.1">
    <property type="nucleotide sequence ID" value="NZ_JACHBI010000012.1"/>
</dbReference>
<dbReference type="EMBL" id="JACHBI010000012">
    <property type="protein sequence ID" value="MBB5576392.1"/>
    <property type="molecule type" value="Genomic_DNA"/>
</dbReference>
<feature type="chain" id="PRO_5031043543" evidence="1">
    <location>
        <begin position="24"/>
        <end position="167"/>
    </location>
</feature>
<reference evidence="2 3" key="1">
    <citation type="submission" date="2020-08" db="EMBL/GenBank/DDBJ databases">
        <title>Genomic Encyclopedia of Type Strains, Phase IV (KMG-V): Genome sequencing to study the core and pangenomes of soil and plant-associated prokaryotes.</title>
        <authorList>
            <person name="Whitman W."/>
        </authorList>
    </citation>
    <scope>NUCLEOTIDE SEQUENCE [LARGE SCALE GENOMIC DNA]</scope>
    <source>
        <strain evidence="2 3">SEMIA 4064</strain>
    </source>
</reference>
<name>A0A7W9D3H7_9HYPH</name>
<sequence>MLHIRHYLVAVAICTLVPINSSAQEVCFKDASKKFEDWRAENGKTLDSLSAKFKASKDPYKELVDYDGMKIPIAAALIIEGEKYGKKADVEVNLVVGDAQGCSKQTQVPRGVYDFAREVLGITTVLPEKATRIDFEELRRGNIAGGKESVINKTGRDIDKIFNPFRW</sequence>
<keyword evidence="1" id="KW-0732">Signal</keyword>
<keyword evidence="3" id="KW-1185">Reference proteome</keyword>
<evidence type="ECO:0000313" key="2">
    <source>
        <dbReference type="EMBL" id="MBB5576392.1"/>
    </source>
</evidence>
<accession>A0A7W9D3H7</accession>
<proteinExistence type="predicted"/>
<gene>
    <name evidence="2" type="ORF">GGD50_005035</name>
</gene>
<dbReference type="AlphaFoldDB" id="A0A7W9D3H7"/>